<dbReference type="InterPro" id="IPR001455">
    <property type="entry name" value="TusA-like"/>
</dbReference>
<dbReference type="OrthoDB" id="9797551at2"/>
<organism evidence="3 4">
    <name type="scientific">Halopseudomonas xinjiangensis</name>
    <dbReference type="NCBI Taxonomy" id="487184"/>
    <lineage>
        <taxon>Bacteria</taxon>
        <taxon>Pseudomonadati</taxon>
        <taxon>Pseudomonadota</taxon>
        <taxon>Gammaproteobacteria</taxon>
        <taxon>Pseudomonadales</taxon>
        <taxon>Pseudomonadaceae</taxon>
        <taxon>Halopseudomonas</taxon>
    </lineage>
</organism>
<comment type="similarity">
    <text evidence="1">Belongs to the sulfur carrier protein TusA family.</text>
</comment>
<dbReference type="Pfam" id="PF01206">
    <property type="entry name" value="TusA"/>
    <property type="match status" value="1"/>
</dbReference>
<dbReference type="STRING" id="487184.SAMN05216421_2036"/>
<feature type="domain" description="UPF0033" evidence="2">
    <location>
        <begin position="14"/>
        <end position="38"/>
    </location>
</feature>
<protein>
    <submittedName>
        <fullName evidence="3">TusA-related sulfurtransferase</fullName>
    </submittedName>
</protein>
<evidence type="ECO:0000313" key="3">
    <source>
        <dbReference type="EMBL" id="SDS71045.1"/>
    </source>
</evidence>
<name>A0A1H1UEX9_9GAMM</name>
<dbReference type="RefSeq" id="WP_093394068.1">
    <property type="nucleotide sequence ID" value="NZ_LT629736.1"/>
</dbReference>
<dbReference type="EMBL" id="LT629736">
    <property type="protein sequence ID" value="SDS71045.1"/>
    <property type="molecule type" value="Genomic_DNA"/>
</dbReference>
<dbReference type="Proteomes" id="UP000243207">
    <property type="component" value="Chromosome I"/>
</dbReference>
<dbReference type="SUPFAM" id="SSF64307">
    <property type="entry name" value="SirA-like"/>
    <property type="match status" value="1"/>
</dbReference>
<dbReference type="CDD" id="cd00291">
    <property type="entry name" value="SirA_YedF_YeeD"/>
    <property type="match status" value="1"/>
</dbReference>
<dbReference type="PROSITE" id="PS01148">
    <property type="entry name" value="UPF0033"/>
    <property type="match status" value="1"/>
</dbReference>
<proteinExistence type="inferred from homology"/>
<dbReference type="PANTHER" id="PTHR33279:SF2">
    <property type="entry name" value="SULFUR CARRIER PROTEIN TUSA"/>
    <property type="match status" value="1"/>
</dbReference>
<reference evidence="4" key="1">
    <citation type="submission" date="2016-10" db="EMBL/GenBank/DDBJ databases">
        <authorList>
            <person name="Varghese N."/>
            <person name="Submissions S."/>
        </authorList>
    </citation>
    <scope>NUCLEOTIDE SEQUENCE [LARGE SCALE GENOMIC DNA]</scope>
    <source>
        <strain evidence="4">NRRL B-51270</strain>
    </source>
</reference>
<keyword evidence="3" id="KW-0808">Transferase</keyword>
<gene>
    <name evidence="3" type="ORF">SAMN05216421_2036</name>
</gene>
<dbReference type="AlphaFoldDB" id="A0A1H1UEX9"/>
<dbReference type="PANTHER" id="PTHR33279">
    <property type="entry name" value="SULFUR CARRIER PROTEIN YEDF-RELATED"/>
    <property type="match status" value="1"/>
</dbReference>
<evidence type="ECO:0000259" key="2">
    <source>
        <dbReference type="PROSITE" id="PS01148"/>
    </source>
</evidence>
<sequence>MVVETEIAQVDEYLDARGLACPMPLLKTKLALNAMRSGQVLKVSATDAGSERDFQRFAELSGHALLRSEQAAGEYHYWLRKN</sequence>
<dbReference type="Gene3D" id="3.30.110.40">
    <property type="entry name" value="TusA-like domain"/>
    <property type="match status" value="1"/>
</dbReference>
<evidence type="ECO:0000256" key="1">
    <source>
        <dbReference type="ARBA" id="ARBA00008984"/>
    </source>
</evidence>
<keyword evidence="4" id="KW-1185">Reference proteome</keyword>
<dbReference type="GO" id="GO:0016740">
    <property type="term" value="F:transferase activity"/>
    <property type="evidence" value="ECO:0007669"/>
    <property type="project" value="UniProtKB-KW"/>
</dbReference>
<evidence type="ECO:0000313" key="4">
    <source>
        <dbReference type="Proteomes" id="UP000243207"/>
    </source>
</evidence>
<accession>A0A1H1UEX9</accession>
<dbReference type="InterPro" id="IPR036868">
    <property type="entry name" value="TusA-like_sf"/>
</dbReference>